<dbReference type="AlphaFoldDB" id="A0A0K2TBR2"/>
<sequence length="83" mass="9371">MTRKRSAISFFDGRCVCVEPISTEGAGRGEKKTEGRSLKELSFFPLVTVSIPPFPCFSFGSYPIPWNYTTEKDTSIKSRNAWQ</sequence>
<protein>
    <submittedName>
        <fullName evidence="1">Uncharacterized protein</fullName>
    </submittedName>
</protein>
<reference evidence="1" key="1">
    <citation type="submission" date="2014-05" db="EMBL/GenBank/DDBJ databases">
        <authorList>
            <person name="Chronopoulou M."/>
        </authorList>
    </citation>
    <scope>NUCLEOTIDE SEQUENCE</scope>
    <source>
        <tissue evidence="1">Whole organism</tissue>
    </source>
</reference>
<organism evidence="1">
    <name type="scientific">Lepeophtheirus salmonis</name>
    <name type="common">Salmon louse</name>
    <name type="synonym">Caligus salmonis</name>
    <dbReference type="NCBI Taxonomy" id="72036"/>
    <lineage>
        <taxon>Eukaryota</taxon>
        <taxon>Metazoa</taxon>
        <taxon>Ecdysozoa</taxon>
        <taxon>Arthropoda</taxon>
        <taxon>Crustacea</taxon>
        <taxon>Multicrustacea</taxon>
        <taxon>Hexanauplia</taxon>
        <taxon>Copepoda</taxon>
        <taxon>Siphonostomatoida</taxon>
        <taxon>Caligidae</taxon>
        <taxon>Lepeophtheirus</taxon>
    </lineage>
</organism>
<accession>A0A0K2TBR2</accession>
<name>A0A0K2TBR2_LEPSM</name>
<evidence type="ECO:0000313" key="1">
    <source>
        <dbReference type="EMBL" id="CDW22876.1"/>
    </source>
</evidence>
<proteinExistence type="predicted"/>
<dbReference type="EMBL" id="HACA01005515">
    <property type="protein sequence ID" value="CDW22876.1"/>
    <property type="molecule type" value="Transcribed_RNA"/>
</dbReference>